<feature type="binding site" evidence="11">
    <location>
        <position position="148"/>
    </location>
    <ligand>
        <name>substrate</name>
    </ligand>
</feature>
<feature type="site" description="Important for catalytic activity and assists the phosphoryl transfer reaction to Asp8 by balancing charge and orienting the reacting groups" evidence="13">
    <location>
        <position position="148"/>
    </location>
</feature>
<organism evidence="14 15">
    <name type="scientific">Faecalibacillus intestinalis</name>
    <dbReference type="NCBI Taxonomy" id="1982626"/>
    <lineage>
        <taxon>Bacteria</taxon>
        <taxon>Bacillati</taxon>
        <taxon>Bacillota</taxon>
        <taxon>Erysipelotrichia</taxon>
        <taxon>Erysipelotrichales</taxon>
        <taxon>Coprobacillaceae</taxon>
        <taxon>Faecalibacillus</taxon>
    </lineage>
</organism>
<dbReference type="Pfam" id="PF00702">
    <property type="entry name" value="Hydrolase"/>
    <property type="match status" value="1"/>
</dbReference>
<feature type="binding site" evidence="11">
    <location>
        <begin position="47"/>
        <end position="52"/>
    </location>
    <ligand>
        <name>substrate</name>
    </ligand>
</feature>
<dbReference type="SUPFAM" id="SSF56784">
    <property type="entry name" value="HAD-like"/>
    <property type="match status" value="1"/>
</dbReference>
<dbReference type="InterPro" id="IPR023214">
    <property type="entry name" value="HAD_sf"/>
</dbReference>
<evidence type="ECO:0000256" key="13">
    <source>
        <dbReference type="PIRSR" id="PIRSR610972-4"/>
    </source>
</evidence>
<dbReference type="GO" id="GO:0000287">
    <property type="term" value="F:magnesium ion binding"/>
    <property type="evidence" value="ECO:0007669"/>
    <property type="project" value="InterPro"/>
</dbReference>
<feature type="binding site" evidence="11">
    <location>
        <position position="55"/>
    </location>
    <ligand>
        <name>substrate</name>
    </ligand>
</feature>
<dbReference type="NCBIfam" id="TIGR01509">
    <property type="entry name" value="HAD-SF-IA-v3"/>
    <property type="match status" value="1"/>
</dbReference>
<evidence type="ECO:0000313" key="15">
    <source>
        <dbReference type="Proteomes" id="UP000240974"/>
    </source>
</evidence>
<name>A0A2T3G162_9FIRM</name>
<evidence type="ECO:0000256" key="4">
    <source>
        <dbReference type="ARBA" id="ARBA00022842"/>
    </source>
</evidence>
<dbReference type="SFLD" id="SFLDG01129">
    <property type="entry name" value="C1.5:_HAD__Beta-PGM__Phosphata"/>
    <property type="match status" value="1"/>
</dbReference>
<feature type="binding site" evidence="12">
    <location>
        <position position="14"/>
    </location>
    <ligand>
        <name>Mg(2+)</name>
        <dbReference type="ChEBI" id="CHEBI:18420"/>
    </ligand>
</feature>
<feature type="binding site" evidence="12">
    <location>
        <position position="12"/>
    </location>
    <ligand>
        <name>Mg(2+)</name>
        <dbReference type="ChEBI" id="CHEBI:18420"/>
    </ligand>
</feature>
<evidence type="ECO:0000256" key="3">
    <source>
        <dbReference type="ARBA" id="ARBA00022723"/>
    </source>
</evidence>
<reference evidence="14 15" key="1">
    <citation type="journal article" date="2019" name="Int. J. Syst. Evol. Microbiol.">
        <title>Faecalibacillus intestinalis gen. nov., sp. nov. and Faecalibacillus faecis sp. nov., isolated from human faeces.</title>
        <authorList>
            <person name="Seo B."/>
            <person name="Jeon K."/>
            <person name="Baek I."/>
            <person name="Lee Y.M."/>
            <person name="Baek K."/>
            <person name="Ko G."/>
        </authorList>
    </citation>
    <scope>NUCLEOTIDE SEQUENCE [LARGE SCALE GENOMIC DNA]</scope>
    <source>
        <strain evidence="14 15">SNUG30099</strain>
    </source>
</reference>
<evidence type="ECO:0000256" key="12">
    <source>
        <dbReference type="PIRSR" id="PIRSR610972-3"/>
    </source>
</evidence>
<keyword evidence="3 12" id="KW-0479">Metal-binding</keyword>
<keyword evidence="4 12" id="KW-0460">Magnesium</keyword>
<evidence type="ECO:0000256" key="9">
    <source>
        <dbReference type="ARBA" id="ARBA00044991"/>
    </source>
</evidence>
<dbReference type="Proteomes" id="UP000240974">
    <property type="component" value="Unassembled WGS sequence"/>
</dbReference>
<dbReference type="PRINTS" id="PR00413">
    <property type="entry name" value="HADHALOGNASE"/>
</dbReference>
<dbReference type="InterPro" id="IPR010972">
    <property type="entry name" value="Beta-PGM"/>
</dbReference>
<evidence type="ECO:0000256" key="5">
    <source>
        <dbReference type="ARBA" id="ARBA00023235"/>
    </source>
</evidence>
<dbReference type="PANTHER" id="PTHR46193">
    <property type="entry name" value="6-PHOSPHOGLUCONATE PHOSPHATASE"/>
    <property type="match status" value="1"/>
</dbReference>
<evidence type="ECO:0000256" key="11">
    <source>
        <dbReference type="PIRSR" id="PIRSR610972-2"/>
    </source>
</evidence>
<evidence type="ECO:0000256" key="7">
    <source>
        <dbReference type="ARBA" id="ARBA00044926"/>
    </source>
</evidence>
<feature type="site" description="Important for catalytic activity and assists the phosphoryl transfer reaction to Asp8 by balancing charge and orienting the reacting groups" evidence="13">
    <location>
        <position position="117"/>
    </location>
</feature>
<dbReference type="EC" id="5.4.2.6" evidence="8"/>
<feature type="binding site" evidence="11">
    <location>
        <position position="28"/>
    </location>
    <ligand>
        <name>substrate</name>
    </ligand>
</feature>
<dbReference type="SFLD" id="SFLDS00003">
    <property type="entry name" value="Haloacid_Dehalogenase"/>
    <property type="match status" value="1"/>
</dbReference>
<dbReference type="NCBIfam" id="TIGR01990">
    <property type="entry name" value="bPGM"/>
    <property type="match status" value="1"/>
</dbReference>
<dbReference type="Gene3D" id="3.40.50.1000">
    <property type="entry name" value="HAD superfamily/HAD-like"/>
    <property type="match status" value="1"/>
</dbReference>
<dbReference type="AlphaFoldDB" id="A0A2T3G162"/>
<evidence type="ECO:0000313" key="14">
    <source>
        <dbReference type="EMBL" id="PST41161.1"/>
    </source>
</evidence>
<dbReference type="InterPro" id="IPR023198">
    <property type="entry name" value="PGP-like_dom2"/>
</dbReference>
<protein>
    <recommendedName>
        <fullName evidence="9">Beta-phosphoglucomutase</fullName>
        <ecNumber evidence="8">5.4.2.6</ecNumber>
    </recommendedName>
</protein>
<feature type="binding site" evidence="12">
    <location>
        <position position="173"/>
    </location>
    <ligand>
        <name>Mg(2+)</name>
        <dbReference type="ChEBI" id="CHEBI:18420"/>
    </ligand>
</feature>
<dbReference type="InterPro" id="IPR010976">
    <property type="entry name" value="B-phosphoglucomutase_hydrolase"/>
</dbReference>
<sequence length="215" mass="24580">MGYKKMKAIIFDLDGVICSTDHYHYLAWKSLADDLNIPFDEKDNERLRGVSRMESLDIILEKSKENYSLKEKEQFADRKNKLYQQYLLKMSTKDLSKEVKETLEQLRKKGLKLAIGSSSKNTMLILKQLGLDTFFDAISDGNSIQYSKPHPEVFMKAADLLNIPYKECLVVEDAISGCFAAKSASMNVAALSSAYHCTFADYHLNCFKELLDIKY</sequence>
<dbReference type="GO" id="GO:0008801">
    <property type="term" value="F:beta-phosphoglucomutase activity"/>
    <property type="evidence" value="ECO:0007669"/>
    <property type="project" value="UniProtKB-EC"/>
</dbReference>
<feature type="active site" description="Proton donor/acceptor" evidence="10">
    <location>
        <position position="14"/>
    </location>
</feature>
<comment type="catalytic activity">
    <reaction evidence="7">
        <text>beta-D-glucose 1-phosphate = beta-D-glucose 6-phosphate</text>
        <dbReference type="Rhea" id="RHEA:20113"/>
        <dbReference type="ChEBI" id="CHEBI:57684"/>
        <dbReference type="ChEBI" id="CHEBI:58247"/>
        <dbReference type="EC" id="5.4.2.6"/>
    </reaction>
</comment>
<dbReference type="GO" id="GO:0005975">
    <property type="term" value="P:carbohydrate metabolic process"/>
    <property type="evidence" value="ECO:0007669"/>
    <property type="project" value="InterPro"/>
</dbReference>
<evidence type="ECO:0000256" key="8">
    <source>
        <dbReference type="ARBA" id="ARBA00044968"/>
    </source>
</evidence>
<comment type="cofactor">
    <cofactor evidence="12">
        <name>Mg(2+)</name>
        <dbReference type="ChEBI" id="CHEBI:18420"/>
    </cofactor>
    <text evidence="12">Binds 2 magnesium ions per subunit.</text>
</comment>
<feature type="binding site" evidence="11">
    <location>
        <begin position="117"/>
        <end position="121"/>
    </location>
    <ligand>
        <name>substrate</name>
    </ligand>
</feature>
<evidence type="ECO:0000256" key="6">
    <source>
        <dbReference type="ARBA" id="ARBA00023277"/>
    </source>
</evidence>
<evidence type="ECO:0000256" key="10">
    <source>
        <dbReference type="PIRSR" id="PIRSR610972-1"/>
    </source>
</evidence>
<gene>
    <name evidence="14" type="primary">pgmB</name>
    <name evidence="14" type="ORF">C7U54_07275</name>
</gene>
<comment type="caution">
    <text evidence="14">The sequence shown here is derived from an EMBL/GenBank/DDBJ whole genome shotgun (WGS) entry which is preliminary data.</text>
</comment>
<dbReference type="PANTHER" id="PTHR46193:SF18">
    <property type="entry name" value="HEXITOL PHOSPHATASE B"/>
    <property type="match status" value="1"/>
</dbReference>
<dbReference type="EMBL" id="PYLQ01000008">
    <property type="protein sequence ID" value="PST41161.1"/>
    <property type="molecule type" value="Genomic_DNA"/>
</dbReference>
<feature type="binding site" evidence="11">
    <location>
        <position position="79"/>
    </location>
    <ligand>
        <name>substrate</name>
    </ligand>
</feature>
<dbReference type="SFLD" id="SFLDG01135">
    <property type="entry name" value="C1.5.6:_HAD__Beta-PGM__Phospha"/>
    <property type="match status" value="1"/>
</dbReference>
<evidence type="ECO:0000256" key="2">
    <source>
        <dbReference type="ARBA" id="ARBA00022553"/>
    </source>
</evidence>
<feature type="active site" description="Nucleophile" evidence="10">
    <location>
        <position position="12"/>
    </location>
</feature>
<feature type="binding site" evidence="12">
    <location>
        <position position="172"/>
    </location>
    <ligand>
        <name>Mg(2+)</name>
        <dbReference type="ChEBI" id="CHEBI:18420"/>
    </ligand>
</feature>
<dbReference type="Gene3D" id="1.10.150.240">
    <property type="entry name" value="Putative phosphatase, domain 2"/>
    <property type="match status" value="1"/>
</dbReference>
<dbReference type="InterPro" id="IPR036412">
    <property type="entry name" value="HAD-like_sf"/>
</dbReference>
<dbReference type="CDD" id="cd02598">
    <property type="entry name" value="HAD_BPGM"/>
    <property type="match status" value="1"/>
</dbReference>
<keyword evidence="2" id="KW-0597">Phosphoprotein</keyword>
<comment type="similarity">
    <text evidence="1">Belongs to the HAD-like hydrolase superfamily. CbbY/CbbZ/Gph/YieH family.</text>
</comment>
<accession>A0A2T3G162</accession>
<feature type="binding site" evidence="11">
    <location>
        <begin position="12"/>
        <end position="14"/>
    </location>
    <ligand>
        <name>substrate</name>
    </ligand>
</feature>
<keyword evidence="5" id="KW-0413">Isomerase</keyword>
<keyword evidence="15" id="KW-1185">Reference proteome</keyword>
<dbReference type="NCBIfam" id="TIGR02009">
    <property type="entry name" value="PGMB-YQAB-SF"/>
    <property type="match status" value="1"/>
</dbReference>
<dbReference type="InterPro" id="IPR051600">
    <property type="entry name" value="Beta-PGM-like"/>
</dbReference>
<evidence type="ECO:0000256" key="1">
    <source>
        <dbReference type="ARBA" id="ARBA00006171"/>
    </source>
</evidence>
<proteinExistence type="inferred from homology"/>
<dbReference type="InterPro" id="IPR006439">
    <property type="entry name" value="HAD-SF_hydro_IA"/>
</dbReference>
<keyword evidence="6" id="KW-0119">Carbohydrate metabolism</keyword>